<dbReference type="PROSITE" id="PS51257">
    <property type="entry name" value="PROKAR_LIPOPROTEIN"/>
    <property type="match status" value="1"/>
</dbReference>
<feature type="compositionally biased region" description="Low complexity" evidence="1">
    <location>
        <begin position="28"/>
        <end position="58"/>
    </location>
</feature>
<proteinExistence type="predicted"/>
<feature type="chain" id="PRO_5039648375" description="Secreted protein" evidence="2">
    <location>
        <begin position="27"/>
        <end position="522"/>
    </location>
</feature>
<protein>
    <recommendedName>
        <fullName evidence="5">Secreted protein</fullName>
    </recommendedName>
</protein>
<gene>
    <name evidence="3" type="ORF">CYJ76_05705</name>
</gene>
<dbReference type="SUPFAM" id="SSF50969">
    <property type="entry name" value="YVTN repeat-like/Quinoprotein amine dehydrogenase"/>
    <property type="match status" value="1"/>
</dbReference>
<dbReference type="EMBL" id="PKIZ01000009">
    <property type="protein sequence ID" value="PKZ41750.1"/>
    <property type="molecule type" value="Genomic_DNA"/>
</dbReference>
<keyword evidence="4" id="KW-1185">Reference proteome</keyword>
<evidence type="ECO:0000256" key="2">
    <source>
        <dbReference type="SAM" id="SignalP"/>
    </source>
</evidence>
<sequence>MRTILTHPRRLGLALSVCLAGATALTACGTEESGGDTSASTSGSETGTAGEGASPASAEESHDHEGEESHDHGDDAKAAEPTETAGAQPRIAYTYDGGVQVLDATTLEPVGKPLEAEGFVRLNDMGDGRHLALSEGNHWQVLDLGVWSQPHGDHSHSYAKDPVRTDIAIEGEHPGHVTFDDGRVLTWADGTGTVKEFTAESLLAGVTPKTKDWTAEHAHHGVAVPTHDGGMLVTVGTEDERNGVMALDADGKKLAEYDNCPGVHGEAEVKGGVVFGCENGAVIWDGKRFKPVDGPGDYSRVGTIKGSAKSPVAFHDLEVQKDAEFERPEQVAMTDVRTGTMRTVDLGTSYWFRSLGRASDGDGLVLGYDGALHRIDTETGKVTDKLPVIKAWKENEDWQKPGPALHVMGDTAWVTEPATQKVHRIDLKAWKVTKSATLEHVPNELNGVDAEVPEFAVEEGHGDHGHEGHDHEGHDHGEGHDHEGHDHGEGHDHDHEHDHGEGHDHDHEHDHSEESGHEGHSH</sequence>
<evidence type="ECO:0000256" key="1">
    <source>
        <dbReference type="SAM" id="MobiDB-lite"/>
    </source>
</evidence>
<evidence type="ECO:0000313" key="3">
    <source>
        <dbReference type="EMBL" id="PKZ41750.1"/>
    </source>
</evidence>
<feature type="signal peptide" evidence="2">
    <location>
        <begin position="1"/>
        <end position="26"/>
    </location>
</feature>
<dbReference type="RefSeq" id="WP_101849496.1">
    <property type="nucleotide sequence ID" value="NZ_PKIZ01000009.1"/>
</dbReference>
<dbReference type="OrthoDB" id="3250815at2"/>
<name>A0A2I1PAW8_9MICO</name>
<dbReference type="Proteomes" id="UP000234206">
    <property type="component" value="Unassembled WGS sequence"/>
</dbReference>
<evidence type="ECO:0000313" key="4">
    <source>
        <dbReference type="Proteomes" id="UP000234206"/>
    </source>
</evidence>
<dbReference type="InterPro" id="IPR011044">
    <property type="entry name" value="Quino_amine_DH_bsu"/>
</dbReference>
<feature type="region of interest" description="Disordered" evidence="1">
    <location>
        <begin position="459"/>
        <end position="522"/>
    </location>
</feature>
<comment type="caution">
    <text evidence="3">The sequence shown here is derived from an EMBL/GenBank/DDBJ whole genome shotgun (WGS) entry which is preliminary data.</text>
</comment>
<feature type="compositionally biased region" description="Basic and acidic residues" evidence="1">
    <location>
        <begin position="59"/>
        <end position="80"/>
    </location>
</feature>
<feature type="region of interest" description="Disordered" evidence="1">
    <location>
        <begin position="28"/>
        <end position="90"/>
    </location>
</feature>
<dbReference type="AlphaFoldDB" id="A0A2I1PAW8"/>
<keyword evidence="2" id="KW-0732">Signal</keyword>
<reference evidence="3 4" key="1">
    <citation type="submission" date="2017-12" db="EMBL/GenBank/DDBJ databases">
        <title>Phylogenetic diversity of female urinary microbiome.</title>
        <authorList>
            <person name="Thomas-White K."/>
            <person name="Wolfe A.J."/>
        </authorList>
    </citation>
    <scope>NUCLEOTIDE SEQUENCE [LARGE SCALE GENOMIC DNA]</scope>
    <source>
        <strain evidence="3 4">UMB1298</strain>
    </source>
</reference>
<organism evidence="3 4">
    <name type="scientific">Kytococcus schroeteri</name>
    <dbReference type="NCBI Taxonomy" id="138300"/>
    <lineage>
        <taxon>Bacteria</taxon>
        <taxon>Bacillati</taxon>
        <taxon>Actinomycetota</taxon>
        <taxon>Actinomycetes</taxon>
        <taxon>Micrococcales</taxon>
        <taxon>Kytococcaceae</taxon>
        <taxon>Kytococcus</taxon>
    </lineage>
</organism>
<evidence type="ECO:0008006" key="5">
    <source>
        <dbReference type="Google" id="ProtNLM"/>
    </source>
</evidence>
<accession>A0A2I1PAW8</accession>